<dbReference type="PANTHER" id="PTHR34235">
    <property type="entry name" value="SLR1203 PROTEIN-RELATED"/>
    <property type="match status" value="1"/>
</dbReference>
<dbReference type="EMBL" id="JBHFNS010000019">
    <property type="protein sequence ID" value="MFB2934529.1"/>
    <property type="molecule type" value="Genomic_DNA"/>
</dbReference>
<evidence type="ECO:0000256" key="1">
    <source>
        <dbReference type="SAM" id="Coils"/>
    </source>
</evidence>
<feature type="coiled-coil region" evidence="1">
    <location>
        <begin position="25"/>
        <end position="55"/>
    </location>
</feature>
<evidence type="ECO:0000313" key="2">
    <source>
        <dbReference type="EMBL" id="MFB2934529.1"/>
    </source>
</evidence>
<dbReference type="Pfam" id="PF01724">
    <property type="entry name" value="DUF29"/>
    <property type="match status" value="1"/>
</dbReference>
<reference evidence="2 3" key="1">
    <citation type="submission" date="2024-09" db="EMBL/GenBank/DDBJ databases">
        <title>Floridaenema gen nov. (Aerosakkonemataceae, Aerosakkonematales ord. nov., Cyanobacteria) from benthic tropical and subtropical fresh waters, with the description of four new species.</title>
        <authorList>
            <person name="Moretto J.A."/>
            <person name="Berthold D.E."/>
            <person name="Lefler F.W."/>
            <person name="Huang I.-S."/>
            <person name="Laughinghouse H. IV."/>
        </authorList>
    </citation>
    <scope>NUCLEOTIDE SEQUENCE [LARGE SCALE GENOMIC DNA]</scope>
    <source>
        <strain evidence="2 3">BLCC-F154</strain>
    </source>
</reference>
<gene>
    <name evidence="2" type="ORF">ACE1B6_04565</name>
</gene>
<keyword evidence="3" id="KW-1185">Reference proteome</keyword>
<proteinExistence type="predicted"/>
<protein>
    <submittedName>
        <fullName evidence="2">DUF29 domain-containing protein</fullName>
    </submittedName>
</protein>
<comment type="caution">
    <text evidence="2">The sequence shown here is derived from an EMBL/GenBank/DDBJ whole genome shotgun (WGS) entry which is preliminary data.</text>
</comment>
<accession>A0ABV4Y8F2</accession>
<dbReference type="InterPro" id="IPR002636">
    <property type="entry name" value="DUF29"/>
</dbReference>
<sequence length="158" mass="18916">MNVIDLKSLYETDNLEWLKSTIELLKNKQFNALDLDNLIEELEDLGSEKKNAVASLLYQTIKYLLLLQYWISEYENNSAHWQEEIYAFRFQLSQRMTTNLRNYLKQELEHIYNQALKAVKAKTKNQVQFPLECPYTLDELLNEDWFPNQSDNKKEELD</sequence>
<dbReference type="RefSeq" id="WP_413256057.1">
    <property type="nucleotide sequence ID" value="NZ_JBHFNS010000019.1"/>
</dbReference>
<evidence type="ECO:0000313" key="3">
    <source>
        <dbReference type="Proteomes" id="UP001576776"/>
    </source>
</evidence>
<organism evidence="2 3">
    <name type="scientific">Floridaenema fluviatile BLCC-F154</name>
    <dbReference type="NCBI Taxonomy" id="3153640"/>
    <lineage>
        <taxon>Bacteria</taxon>
        <taxon>Bacillati</taxon>
        <taxon>Cyanobacteriota</taxon>
        <taxon>Cyanophyceae</taxon>
        <taxon>Oscillatoriophycideae</taxon>
        <taxon>Aerosakkonematales</taxon>
        <taxon>Aerosakkonemataceae</taxon>
        <taxon>Floridanema</taxon>
        <taxon>Floridanema fluviatile</taxon>
    </lineage>
</organism>
<name>A0ABV4Y8F2_9CYAN</name>
<dbReference type="PANTHER" id="PTHR34235:SF3">
    <property type="entry name" value="SLR1203 PROTEIN"/>
    <property type="match status" value="1"/>
</dbReference>
<dbReference type="Gene3D" id="1.20.1220.20">
    <property type="entry name" value="Uncharcterised protein PF01724"/>
    <property type="match status" value="1"/>
</dbReference>
<dbReference type="Proteomes" id="UP001576776">
    <property type="component" value="Unassembled WGS sequence"/>
</dbReference>
<keyword evidence="1" id="KW-0175">Coiled coil</keyword>